<keyword evidence="5 9" id="KW-0342">GTP-binding</keyword>
<evidence type="ECO:0000256" key="4">
    <source>
        <dbReference type="ARBA" id="ARBA00022801"/>
    </source>
</evidence>
<keyword evidence="12" id="KW-0131">Cell cycle</keyword>
<evidence type="ECO:0000256" key="7">
    <source>
        <dbReference type="ARBA" id="ARBA00023170"/>
    </source>
</evidence>
<feature type="compositionally biased region" description="Polar residues" evidence="10">
    <location>
        <begin position="16"/>
        <end position="29"/>
    </location>
</feature>
<evidence type="ECO:0000256" key="8">
    <source>
        <dbReference type="ARBA" id="ARBA00048027"/>
    </source>
</evidence>
<feature type="region of interest" description="Disordered" evidence="10">
    <location>
        <begin position="9"/>
        <end position="29"/>
    </location>
</feature>
<comment type="similarity">
    <text evidence="9">Belongs to the GTP-binding SRP family. FtsY subfamily.</text>
</comment>
<dbReference type="Pfam" id="PF00448">
    <property type="entry name" value="SRP54"/>
    <property type="match status" value="1"/>
</dbReference>
<dbReference type="PROSITE" id="PS00300">
    <property type="entry name" value="SRP54"/>
    <property type="match status" value="1"/>
</dbReference>
<dbReference type="GO" id="GO:0006614">
    <property type="term" value="P:SRP-dependent cotranslational protein targeting to membrane"/>
    <property type="evidence" value="ECO:0007669"/>
    <property type="project" value="InterPro"/>
</dbReference>
<feature type="domain" description="SRP54-type proteins GTP-binding" evidence="11">
    <location>
        <begin position="299"/>
        <end position="312"/>
    </location>
</feature>
<keyword evidence="2 9" id="KW-0963">Cytoplasm</keyword>
<dbReference type="GO" id="GO:0005047">
    <property type="term" value="F:signal recognition particle binding"/>
    <property type="evidence" value="ECO:0007669"/>
    <property type="project" value="TreeGrafter"/>
</dbReference>
<organism evidence="12 13">
    <name type="scientific">Candidatus Ichthyocystis hellenicum</name>
    <dbReference type="NCBI Taxonomy" id="1561003"/>
    <lineage>
        <taxon>Bacteria</taxon>
        <taxon>Pseudomonadati</taxon>
        <taxon>Pseudomonadota</taxon>
        <taxon>Betaproteobacteria</taxon>
        <taxon>Burkholderiales</taxon>
        <taxon>Candidatus Ichthyocystis</taxon>
    </lineage>
</organism>
<evidence type="ECO:0000313" key="12">
    <source>
        <dbReference type="EMBL" id="CUT17100.1"/>
    </source>
</evidence>
<evidence type="ECO:0000256" key="2">
    <source>
        <dbReference type="ARBA" id="ARBA00022490"/>
    </source>
</evidence>
<dbReference type="GO" id="GO:0051301">
    <property type="term" value="P:cell division"/>
    <property type="evidence" value="ECO:0007669"/>
    <property type="project" value="UniProtKB-KW"/>
</dbReference>
<evidence type="ECO:0000259" key="11">
    <source>
        <dbReference type="PROSITE" id="PS00300"/>
    </source>
</evidence>
<dbReference type="STRING" id="1561003.Ark11_0243"/>
<accession>A0A0S4M298</accession>
<dbReference type="SMART" id="SM00963">
    <property type="entry name" value="SRP54_N"/>
    <property type="match status" value="1"/>
</dbReference>
<dbReference type="GO" id="GO:0005525">
    <property type="term" value="F:GTP binding"/>
    <property type="evidence" value="ECO:0007669"/>
    <property type="project" value="UniProtKB-UniRule"/>
</dbReference>
<dbReference type="OrthoDB" id="9804720at2"/>
<gene>
    <name evidence="9 12" type="primary">ftsY</name>
    <name evidence="12" type="ORF">Ark11_0243</name>
</gene>
<proteinExistence type="inferred from homology"/>
<dbReference type="InterPro" id="IPR003593">
    <property type="entry name" value="AAA+_ATPase"/>
</dbReference>
<dbReference type="InterPro" id="IPR013822">
    <property type="entry name" value="Signal_recog_particl_SRP54_hlx"/>
</dbReference>
<keyword evidence="13" id="KW-1185">Reference proteome</keyword>
<dbReference type="FunFam" id="3.40.50.300:FF:000053">
    <property type="entry name" value="Signal recognition particle receptor FtsY"/>
    <property type="match status" value="1"/>
</dbReference>
<keyword evidence="6 9" id="KW-0472">Membrane</keyword>
<dbReference type="Gene3D" id="1.20.120.140">
    <property type="entry name" value="Signal recognition particle SRP54, nucleotide-binding domain"/>
    <property type="match status" value="1"/>
</dbReference>
<keyword evidence="1 9" id="KW-1003">Cell membrane</keyword>
<dbReference type="EC" id="3.6.5.4" evidence="9"/>
<dbReference type="InterPro" id="IPR036225">
    <property type="entry name" value="SRP/SRP_N"/>
</dbReference>
<dbReference type="Pfam" id="PF02881">
    <property type="entry name" value="SRP54_N"/>
    <property type="match status" value="1"/>
</dbReference>
<dbReference type="InterPro" id="IPR000897">
    <property type="entry name" value="SRP54_GTPase_dom"/>
</dbReference>
<dbReference type="InterPro" id="IPR004390">
    <property type="entry name" value="SR_rcpt_FtsY"/>
</dbReference>
<comment type="function">
    <text evidence="9">Involved in targeting and insertion of nascent membrane proteins into the cytoplasmic membrane. Acts as a receptor for the complex formed by the signal recognition particle (SRP) and the ribosome-nascent chain (RNC). Interaction with SRP-RNC leads to the transfer of the RNC complex to the Sec translocase for insertion into the membrane, the hydrolysis of GTP by both Ffh and FtsY, and the dissociation of the SRP-FtsY complex into the individual components.</text>
</comment>
<dbReference type="SMART" id="SM00382">
    <property type="entry name" value="AAA"/>
    <property type="match status" value="1"/>
</dbReference>
<dbReference type="CDD" id="cd17874">
    <property type="entry name" value="FtsY"/>
    <property type="match status" value="1"/>
</dbReference>
<evidence type="ECO:0000313" key="13">
    <source>
        <dbReference type="Proteomes" id="UP000198651"/>
    </source>
</evidence>
<dbReference type="HAMAP" id="MF_00920">
    <property type="entry name" value="FtsY"/>
    <property type="match status" value="1"/>
</dbReference>
<dbReference type="PANTHER" id="PTHR43134">
    <property type="entry name" value="SIGNAL RECOGNITION PARTICLE RECEPTOR SUBUNIT ALPHA"/>
    <property type="match status" value="1"/>
</dbReference>
<dbReference type="Gene3D" id="3.40.50.300">
    <property type="entry name" value="P-loop containing nucleotide triphosphate hydrolases"/>
    <property type="match status" value="1"/>
</dbReference>
<dbReference type="SMART" id="SM00962">
    <property type="entry name" value="SRP54"/>
    <property type="match status" value="1"/>
</dbReference>
<sequence>MLTFLKKKVSSLKSSNTGKESPATGENGQSTWARFKNSLSVTRNKILSNLKGMYSKTSLDVDVYERIEETLILADCGHETTKEILSKLEATQNKHSSTSIHNLLRDALRDKVLPLEKSLTLDESPTVVLVCGVNGSGKTTTIGKLAKFCQNQGKSVLLAAGDTFRAAATNQLDIWANSTQVTMISQEKGEPASVAYDAIQSAKAKNIDVVIVDTAGRMSTQSHLMAELGKVARVAEKSLGKPPQEKIIIIDGTMGQNVLRQIETFNETMNGLSGIIVTKLDGSAKGGTIVAIATKFKIPVYFIGVGEKVDDLVPFSACDYVDGLIGTEDMIEDTTN</sequence>
<keyword evidence="12" id="KW-0132">Cell division</keyword>
<dbReference type="RefSeq" id="WP_092342735.1">
    <property type="nucleotide sequence ID" value="NZ_FLSL01000095.1"/>
</dbReference>
<dbReference type="SUPFAM" id="SSF52540">
    <property type="entry name" value="P-loop containing nucleoside triphosphate hydrolases"/>
    <property type="match status" value="1"/>
</dbReference>
<dbReference type="NCBIfam" id="TIGR00064">
    <property type="entry name" value="ftsY"/>
    <property type="match status" value="1"/>
</dbReference>
<reference evidence="13" key="1">
    <citation type="submission" date="2015-11" db="EMBL/GenBank/DDBJ databases">
        <authorList>
            <person name="Seth-Smith H.M.B."/>
        </authorList>
    </citation>
    <scope>NUCLEOTIDE SEQUENCE [LARGE SCALE GENOMIC DNA]</scope>
    <source>
        <strain evidence="13">2013Ark11</strain>
    </source>
</reference>
<comment type="subcellular location">
    <subcellularLocation>
        <location evidence="9">Cell membrane</location>
        <topology evidence="9">Peripheral membrane protein</topology>
        <orientation evidence="9">Cytoplasmic side</orientation>
    </subcellularLocation>
    <subcellularLocation>
        <location evidence="9">Cytoplasm</location>
    </subcellularLocation>
</comment>
<dbReference type="AlphaFoldDB" id="A0A0S4M298"/>
<dbReference type="InterPro" id="IPR042101">
    <property type="entry name" value="SRP54_N_sf"/>
</dbReference>
<dbReference type="GO" id="GO:0003924">
    <property type="term" value="F:GTPase activity"/>
    <property type="evidence" value="ECO:0007669"/>
    <property type="project" value="UniProtKB-UniRule"/>
</dbReference>
<comment type="subunit">
    <text evidence="9">Part of the signal recognition particle protein translocation system, which is composed of SRP and FtsY. SRP is a ribonucleoprotein composed of Ffh and a 4.5S RNA molecule.</text>
</comment>
<name>A0A0S4M298_9BURK</name>
<feature type="binding site" evidence="9">
    <location>
        <begin position="132"/>
        <end position="139"/>
    </location>
    <ligand>
        <name>GTP</name>
        <dbReference type="ChEBI" id="CHEBI:37565"/>
    </ligand>
</feature>
<keyword evidence="7 9" id="KW-0675">Receptor</keyword>
<dbReference type="GO" id="GO:0005737">
    <property type="term" value="C:cytoplasm"/>
    <property type="evidence" value="ECO:0007669"/>
    <property type="project" value="UniProtKB-SubCell"/>
</dbReference>
<evidence type="ECO:0000256" key="3">
    <source>
        <dbReference type="ARBA" id="ARBA00022741"/>
    </source>
</evidence>
<evidence type="ECO:0000256" key="10">
    <source>
        <dbReference type="SAM" id="MobiDB-lite"/>
    </source>
</evidence>
<evidence type="ECO:0000256" key="5">
    <source>
        <dbReference type="ARBA" id="ARBA00023134"/>
    </source>
</evidence>
<feature type="binding site" evidence="9">
    <location>
        <begin position="213"/>
        <end position="217"/>
    </location>
    <ligand>
        <name>GTP</name>
        <dbReference type="ChEBI" id="CHEBI:37565"/>
    </ligand>
</feature>
<protein>
    <recommendedName>
        <fullName evidence="9">Signal recognition particle receptor FtsY</fullName>
        <shortName evidence="9">SRP receptor</shortName>
        <ecNumber evidence="9">3.6.5.4</ecNumber>
    </recommendedName>
</protein>
<feature type="binding site" evidence="9">
    <location>
        <begin position="278"/>
        <end position="281"/>
    </location>
    <ligand>
        <name>GTP</name>
        <dbReference type="ChEBI" id="CHEBI:37565"/>
    </ligand>
</feature>
<dbReference type="GO" id="GO:0005886">
    <property type="term" value="C:plasma membrane"/>
    <property type="evidence" value="ECO:0007669"/>
    <property type="project" value="UniProtKB-SubCell"/>
</dbReference>
<evidence type="ECO:0000256" key="9">
    <source>
        <dbReference type="HAMAP-Rule" id="MF_00920"/>
    </source>
</evidence>
<dbReference type="InterPro" id="IPR027417">
    <property type="entry name" value="P-loop_NTPase"/>
</dbReference>
<dbReference type="Proteomes" id="UP000198651">
    <property type="component" value="Chromosome I"/>
</dbReference>
<evidence type="ECO:0000256" key="1">
    <source>
        <dbReference type="ARBA" id="ARBA00022475"/>
    </source>
</evidence>
<keyword evidence="3 9" id="KW-0547">Nucleotide-binding</keyword>
<dbReference type="PATRIC" id="fig|1561003.3.peg.244"/>
<dbReference type="PANTHER" id="PTHR43134:SF1">
    <property type="entry name" value="SIGNAL RECOGNITION PARTICLE RECEPTOR SUBUNIT ALPHA"/>
    <property type="match status" value="1"/>
</dbReference>
<dbReference type="SUPFAM" id="SSF47364">
    <property type="entry name" value="Domain of the SRP/SRP receptor G-proteins"/>
    <property type="match status" value="1"/>
</dbReference>
<dbReference type="EMBL" id="LN906597">
    <property type="protein sequence ID" value="CUT17100.1"/>
    <property type="molecule type" value="Genomic_DNA"/>
</dbReference>
<keyword evidence="4 9" id="KW-0378">Hydrolase</keyword>
<comment type="catalytic activity">
    <reaction evidence="8 9">
        <text>GTP + H2O = GDP + phosphate + H(+)</text>
        <dbReference type="Rhea" id="RHEA:19669"/>
        <dbReference type="ChEBI" id="CHEBI:15377"/>
        <dbReference type="ChEBI" id="CHEBI:15378"/>
        <dbReference type="ChEBI" id="CHEBI:37565"/>
        <dbReference type="ChEBI" id="CHEBI:43474"/>
        <dbReference type="ChEBI" id="CHEBI:58189"/>
        <dbReference type="EC" id="3.6.5.4"/>
    </reaction>
</comment>
<evidence type="ECO:0000256" key="6">
    <source>
        <dbReference type="ARBA" id="ARBA00023136"/>
    </source>
</evidence>